<evidence type="ECO:0000313" key="3">
    <source>
        <dbReference type="EMBL" id="EHQ06353.1"/>
    </source>
</evidence>
<dbReference type="HOGENOM" id="CLU_1287540_0_0_12"/>
<dbReference type="AlphaFoldDB" id="H2CC96"/>
<dbReference type="SUPFAM" id="SSF53955">
    <property type="entry name" value="Lysozyme-like"/>
    <property type="match status" value="1"/>
</dbReference>
<dbReference type="InterPro" id="IPR023346">
    <property type="entry name" value="Lysozyme-like_dom_sf"/>
</dbReference>
<comment type="similarity">
    <text evidence="1">Belongs to the transglycosylase Slt family.</text>
</comment>
<dbReference type="RefSeq" id="WP_002771803.1">
    <property type="nucleotide sequence ID" value="NZ_JH597773.1"/>
</dbReference>
<evidence type="ECO:0000256" key="1">
    <source>
        <dbReference type="ARBA" id="ARBA00007734"/>
    </source>
</evidence>
<name>H2CC96_9LEPT</name>
<evidence type="ECO:0000313" key="4">
    <source>
        <dbReference type="Proteomes" id="UP000005737"/>
    </source>
</evidence>
<gene>
    <name evidence="3" type="ORF">Lepil_1669</name>
</gene>
<dbReference type="CDD" id="cd16896">
    <property type="entry name" value="LT_Slt70-like"/>
    <property type="match status" value="1"/>
</dbReference>
<accession>H2CC96</accession>
<dbReference type="PANTHER" id="PTHR37423">
    <property type="entry name" value="SOLUBLE LYTIC MUREIN TRANSGLYCOSYLASE-RELATED"/>
    <property type="match status" value="1"/>
</dbReference>
<evidence type="ECO:0000259" key="2">
    <source>
        <dbReference type="Pfam" id="PF01464"/>
    </source>
</evidence>
<dbReference type="InterPro" id="IPR008258">
    <property type="entry name" value="Transglycosylase_SLT_dom_1"/>
</dbReference>
<dbReference type="Proteomes" id="UP000005737">
    <property type="component" value="Unassembled WGS sequence"/>
</dbReference>
<dbReference type="STRING" id="183.GCA_002009735_02551"/>
<proteinExistence type="inferred from homology"/>
<reference evidence="3 4" key="1">
    <citation type="submission" date="2011-10" db="EMBL/GenBank/DDBJ databases">
        <title>The Improved High-Quality Draft genome of Leptonema illini DSM 21528.</title>
        <authorList>
            <consortium name="US DOE Joint Genome Institute (JGI-PGF)"/>
            <person name="Lucas S."/>
            <person name="Copeland A."/>
            <person name="Lapidus A."/>
            <person name="Glavina del Rio T."/>
            <person name="Dalin E."/>
            <person name="Tice H."/>
            <person name="Bruce D."/>
            <person name="Goodwin L."/>
            <person name="Pitluck S."/>
            <person name="Peters L."/>
            <person name="Mikhailova N."/>
            <person name="Held B."/>
            <person name="Kyrpides N."/>
            <person name="Mavromatis K."/>
            <person name="Ivanova N."/>
            <person name="Markowitz V."/>
            <person name="Cheng J.-F."/>
            <person name="Hugenholtz P."/>
            <person name="Woyke T."/>
            <person name="Wu D."/>
            <person name="Gronow S."/>
            <person name="Wellnitz S."/>
            <person name="Brambilla E.-M."/>
            <person name="Klenk H.-P."/>
            <person name="Eisen J.A."/>
        </authorList>
    </citation>
    <scope>NUCLEOTIDE SEQUENCE [LARGE SCALE GENOMIC DNA]</scope>
    <source>
        <strain evidence="3 4">DSM 21528</strain>
    </source>
</reference>
<feature type="domain" description="Transglycosylase SLT" evidence="2">
    <location>
        <begin position="102"/>
        <end position="190"/>
    </location>
</feature>
<keyword evidence="4" id="KW-1185">Reference proteome</keyword>
<dbReference type="EMBL" id="JH597773">
    <property type="protein sequence ID" value="EHQ06353.1"/>
    <property type="molecule type" value="Genomic_DNA"/>
</dbReference>
<organism evidence="3 4">
    <name type="scientific">Leptonema illini DSM 21528</name>
    <dbReference type="NCBI Taxonomy" id="929563"/>
    <lineage>
        <taxon>Bacteria</taxon>
        <taxon>Pseudomonadati</taxon>
        <taxon>Spirochaetota</taxon>
        <taxon>Spirochaetia</taxon>
        <taxon>Leptospirales</taxon>
        <taxon>Leptospiraceae</taxon>
        <taxon>Leptonema</taxon>
    </lineage>
</organism>
<dbReference type="Pfam" id="PF01464">
    <property type="entry name" value="SLT"/>
    <property type="match status" value="1"/>
</dbReference>
<dbReference type="PANTHER" id="PTHR37423:SF2">
    <property type="entry name" value="MEMBRANE-BOUND LYTIC MUREIN TRANSGLYCOSYLASE C"/>
    <property type="match status" value="1"/>
</dbReference>
<sequence length="214" mass="24301">MNKNGRRTLKRGILTLTGLTAAGMMDMPEPARLTDPDQWFSKEQTLAHPDHDLLVTHIRAMNPKIEPGEDERLARIILKESAMLRVPATARIDGQPVDPVLFVTAVIETESSFDRKAVSSADARGYMQVMPATLLWIRDRSQMAVDPADIHETEVNLMLGVHYLSFLFDEFQDPALVALAYNAGPGNLRRGFYDPRYWMKVQRFYRTLKKKKAS</sequence>
<dbReference type="Gene3D" id="1.10.530.10">
    <property type="match status" value="1"/>
</dbReference>
<protein>
    <submittedName>
        <fullName evidence="3">Lytic transglycosylase catalytic</fullName>
    </submittedName>
</protein>